<evidence type="ECO:0000313" key="2">
    <source>
        <dbReference type="EMBL" id="SPC33445.1"/>
    </source>
</evidence>
<proteinExistence type="predicted"/>
<dbReference type="AlphaFoldDB" id="A0A2K5AP80"/>
<accession>A0A2K5AP80</accession>
<dbReference type="GO" id="GO:0032259">
    <property type="term" value="P:methylation"/>
    <property type="evidence" value="ECO:0007669"/>
    <property type="project" value="UniProtKB-KW"/>
</dbReference>
<gene>
    <name evidence="2" type="ORF">NCAV_0248</name>
</gene>
<evidence type="ECO:0000313" key="3">
    <source>
        <dbReference type="Proteomes" id="UP000236248"/>
    </source>
</evidence>
<dbReference type="InterPro" id="IPR030688">
    <property type="entry name" value="MeTrfase_MtrA/MtxA"/>
</dbReference>
<dbReference type="GeneID" id="41594350"/>
<name>A0A2K5AP80_9ARCH</name>
<sequence length="165" mass="17835">MMVRGLIGDLAGKVCKFILPIKYDIFIGSTSSSIALCTLASIDLLLEVSRSDLMNSIAVAGRLLSENKGIDALVRYVVADKRIRCIVLAGKDSKGHLAGQSLLALWLNGIDDEGRIIGSMGKDAVLTLSKDEVDEFRAQISTMIDMRGVTDVDSIRKCIMVDTTN</sequence>
<keyword evidence="2" id="KW-0489">Methyltransferase</keyword>
<dbReference type="Pfam" id="PF04208">
    <property type="entry name" value="MtrA"/>
    <property type="match status" value="1"/>
</dbReference>
<keyword evidence="3" id="KW-1185">Reference proteome</keyword>
<organism evidence="2 3">
    <name type="scientific">Candidatus Nitrosocaldus cavascurensis</name>
    <dbReference type="NCBI Taxonomy" id="2058097"/>
    <lineage>
        <taxon>Archaea</taxon>
        <taxon>Nitrososphaerota</taxon>
        <taxon>Nitrososphaeria</taxon>
        <taxon>Candidatus Nitrosocaldales</taxon>
        <taxon>Candidatus Nitrosocaldaceae</taxon>
        <taxon>Candidatus Nitrosocaldus</taxon>
    </lineage>
</organism>
<reference evidence="3" key="1">
    <citation type="submission" date="2018-01" db="EMBL/GenBank/DDBJ databases">
        <authorList>
            <person name="Kerou L M."/>
        </authorList>
    </citation>
    <scope>NUCLEOTIDE SEQUENCE [LARGE SCALE GENOMIC DNA]</scope>
    <source>
        <strain evidence="3">SCU2</strain>
    </source>
</reference>
<keyword evidence="1 2" id="KW-0808">Transferase</keyword>
<dbReference type="GO" id="GO:0008168">
    <property type="term" value="F:methyltransferase activity"/>
    <property type="evidence" value="ECO:0007669"/>
    <property type="project" value="UniProtKB-KW"/>
</dbReference>
<protein>
    <submittedName>
        <fullName evidence="2">Tetrahydromethanopterin S-methyltransferase subunit A</fullName>
    </submittedName>
</protein>
<dbReference type="RefSeq" id="WP_103287734.1">
    <property type="nucleotide sequence ID" value="NZ_LT981265.1"/>
</dbReference>
<dbReference type="EMBL" id="LT981265">
    <property type="protein sequence ID" value="SPC33445.1"/>
    <property type="molecule type" value="Genomic_DNA"/>
</dbReference>
<dbReference type="Proteomes" id="UP000236248">
    <property type="component" value="Chromosome NCAV"/>
</dbReference>
<dbReference type="KEGG" id="ncv:NCAV_0248"/>
<evidence type="ECO:0000256" key="1">
    <source>
        <dbReference type="ARBA" id="ARBA00022679"/>
    </source>
</evidence>